<dbReference type="KEGG" id="afo:Afer_0148"/>
<feature type="domain" description="OmpA-like" evidence="9">
    <location>
        <begin position="130"/>
        <end position="251"/>
    </location>
</feature>
<evidence type="ECO:0000256" key="8">
    <source>
        <dbReference type="SAM" id="Phobius"/>
    </source>
</evidence>
<feature type="transmembrane region" description="Helical" evidence="8">
    <location>
        <begin position="24"/>
        <end position="43"/>
    </location>
</feature>
<dbReference type="InterPro" id="IPR006665">
    <property type="entry name" value="OmpA-like"/>
</dbReference>
<keyword evidence="6 7" id="KW-0472">Membrane</keyword>
<dbReference type="Proteomes" id="UP000000771">
    <property type="component" value="Chromosome"/>
</dbReference>
<dbReference type="Pfam" id="PF13677">
    <property type="entry name" value="MotB_plug"/>
    <property type="match status" value="1"/>
</dbReference>
<evidence type="ECO:0000313" key="10">
    <source>
        <dbReference type="EMBL" id="ACU53117.1"/>
    </source>
</evidence>
<evidence type="ECO:0000256" key="2">
    <source>
        <dbReference type="ARBA" id="ARBA00008914"/>
    </source>
</evidence>
<evidence type="ECO:0000256" key="1">
    <source>
        <dbReference type="ARBA" id="ARBA00004162"/>
    </source>
</evidence>
<dbReference type="PANTHER" id="PTHR30329">
    <property type="entry name" value="STATOR ELEMENT OF FLAGELLAR MOTOR COMPLEX"/>
    <property type="match status" value="1"/>
</dbReference>
<name>C7M219_ACIFD</name>
<dbReference type="AlphaFoldDB" id="C7M219"/>
<dbReference type="Gene3D" id="3.30.1330.60">
    <property type="entry name" value="OmpA-like domain"/>
    <property type="match status" value="1"/>
</dbReference>
<gene>
    <name evidence="10" type="ordered locus">Afer_0148</name>
</gene>
<evidence type="ECO:0000256" key="5">
    <source>
        <dbReference type="ARBA" id="ARBA00022989"/>
    </source>
</evidence>
<dbReference type="RefSeq" id="WP_015797622.1">
    <property type="nucleotide sequence ID" value="NC_013124.1"/>
</dbReference>
<evidence type="ECO:0000259" key="9">
    <source>
        <dbReference type="PROSITE" id="PS51123"/>
    </source>
</evidence>
<dbReference type="STRING" id="525909.Afer_0148"/>
<evidence type="ECO:0000256" key="6">
    <source>
        <dbReference type="ARBA" id="ARBA00023136"/>
    </source>
</evidence>
<organism evidence="10 11">
    <name type="scientific">Acidimicrobium ferrooxidans (strain DSM 10331 / JCM 15462 / NBRC 103882 / ICP)</name>
    <dbReference type="NCBI Taxonomy" id="525909"/>
    <lineage>
        <taxon>Bacteria</taxon>
        <taxon>Bacillati</taxon>
        <taxon>Actinomycetota</taxon>
        <taxon>Acidimicrobiia</taxon>
        <taxon>Acidimicrobiales</taxon>
        <taxon>Acidimicrobiaceae</taxon>
        <taxon>Acidimicrobium</taxon>
    </lineage>
</organism>
<dbReference type="SUPFAM" id="SSF103088">
    <property type="entry name" value="OmpA-like"/>
    <property type="match status" value="1"/>
</dbReference>
<dbReference type="PROSITE" id="PS51123">
    <property type="entry name" value="OMPA_2"/>
    <property type="match status" value="1"/>
</dbReference>
<proteinExistence type="inferred from homology"/>
<keyword evidence="11" id="KW-1185">Reference proteome</keyword>
<evidence type="ECO:0000313" key="11">
    <source>
        <dbReference type="Proteomes" id="UP000000771"/>
    </source>
</evidence>
<dbReference type="InterPro" id="IPR036737">
    <property type="entry name" value="OmpA-like_sf"/>
</dbReference>
<keyword evidence="3" id="KW-1003">Cell membrane</keyword>
<dbReference type="HOGENOM" id="CLU_016890_0_3_11"/>
<evidence type="ECO:0000256" key="7">
    <source>
        <dbReference type="PROSITE-ProRule" id="PRU00473"/>
    </source>
</evidence>
<keyword evidence="4 8" id="KW-0812">Transmembrane</keyword>
<dbReference type="eggNOG" id="COG1360">
    <property type="taxonomic scope" value="Bacteria"/>
</dbReference>
<comment type="similarity">
    <text evidence="2">Belongs to the MotB family.</text>
</comment>
<dbReference type="EMBL" id="CP001631">
    <property type="protein sequence ID" value="ACU53117.1"/>
    <property type="molecule type" value="Genomic_DNA"/>
</dbReference>
<dbReference type="CDD" id="cd07185">
    <property type="entry name" value="OmpA_C-like"/>
    <property type="match status" value="1"/>
</dbReference>
<dbReference type="InterPro" id="IPR025713">
    <property type="entry name" value="MotB-like_N_dom"/>
</dbReference>
<keyword evidence="5 8" id="KW-1133">Transmembrane helix</keyword>
<dbReference type="Pfam" id="PF00691">
    <property type="entry name" value="OmpA"/>
    <property type="match status" value="1"/>
</dbReference>
<accession>C7M219</accession>
<dbReference type="InterPro" id="IPR050330">
    <property type="entry name" value="Bact_OuterMem_StrucFunc"/>
</dbReference>
<dbReference type="PANTHER" id="PTHR30329:SF21">
    <property type="entry name" value="LIPOPROTEIN YIAD-RELATED"/>
    <property type="match status" value="1"/>
</dbReference>
<dbReference type="GO" id="GO:0005886">
    <property type="term" value="C:plasma membrane"/>
    <property type="evidence" value="ECO:0007669"/>
    <property type="project" value="UniProtKB-SubCell"/>
</dbReference>
<evidence type="ECO:0000256" key="4">
    <source>
        <dbReference type="ARBA" id="ARBA00022692"/>
    </source>
</evidence>
<evidence type="ECO:0000256" key="3">
    <source>
        <dbReference type="ARBA" id="ARBA00022475"/>
    </source>
</evidence>
<reference evidence="10 11" key="1">
    <citation type="journal article" date="2009" name="Stand. Genomic Sci.">
        <title>Complete genome sequence of Acidimicrobium ferrooxidans type strain (ICP).</title>
        <authorList>
            <person name="Clum A."/>
            <person name="Nolan M."/>
            <person name="Lang E."/>
            <person name="Glavina Del Rio T."/>
            <person name="Tice H."/>
            <person name="Copeland A."/>
            <person name="Cheng J.F."/>
            <person name="Lucas S."/>
            <person name="Chen F."/>
            <person name="Bruce D."/>
            <person name="Goodwin L."/>
            <person name="Pitluck S."/>
            <person name="Ivanova N."/>
            <person name="Mavrommatis K."/>
            <person name="Mikhailova N."/>
            <person name="Pati A."/>
            <person name="Chen A."/>
            <person name="Palaniappan K."/>
            <person name="Goker M."/>
            <person name="Spring S."/>
            <person name="Land M."/>
            <person name="Hauser L."/>
            <person name="Chang Y.J."/>
            <person name="Jeffries C.C."/>
            <person name="Chain P."/>
            <person name="Bristow J."/>
            <person name="Eisen J.A."/>
            <person name="Markowitz V."/>
            <person name="Hugenholtz P."/>
            <person name="Kyrpides N.C."/>
            <person name="Klenk H.P."/>
            <person name="Lapidus A."/>
        </authorList>
    </citation>
    <scope>NUCLEOTIDE SEQUENCE [LARGE SCALE GENOMIC DNA]</scope>
    <source>
        <strain evidence="11">DSM 10331 / JCM 15462 / NBRC 103882 / ICP</strain>
    </source>
</reference>
<comment type="subcellular location">
    <subcellularLocation>
        <location evidence="1">Cell membrane</location>
        <topology evidence="1">Single-pass membrane protein</topology>
    </subcellularLocation>
</comment>
<protein>
    <submittedName>
        <fullName evidence="10">OmpA/MotB domain protein</fullName>
    </submittedName>
</protein>
<sequence>MARRHHGEGEAENSERWLLTYSDMITLLLALFVVLFAMSSISVRKFDEFKTGLLQTFSQMQLQSLEHGGRGLLQHSSLVTHPGLTPGPPQITIPQPGAGTPSESQIAQEVNQALAAQGLSQDAQVVVEQRGVVVRILSDKVFFATDSAALGPVGDAVVDAIAGVLRTLPNDVSIEGYTDSEPIVGGPYSSNFELSAVRAVTVLERLWKVDGINPDRLSATGFGDTHPLVPNTTPQNMAMNRRVDIVILSSTTQAGNRI</sequence>